<reference evidence="1" key="1">
    <citation type="submission" date="2021-02" db="EMBL/GenBank/DDBJ databases">
        <authorList>
            <person name="Dougan E. K."/>
            <person name="Rhodes N."/>
            <person name="Thang M."/>
            <person name="Chan C."/>
        </authorList>
    </citation>
    <scope>NUCLEOTIDE SEQUENCE</scope>
</reference>
<dbReference type="AlphaFoldDB" id="A0A813EXE5"/>
<dbReference type="Proteomes" id="UP000654075">
    <property type="component" value="Unassembled WGS sequence"/>
</dbReference>
<accession>A0A813EXE5</accession>
<feature type="non-terminal residue" evidence="1">
    <location>
        <position position="1"/>
    </location>
</feature>
<organism evidence="1 2">
    <name type="scientific">Polarella glacialis</name>
    <name type="common">Dinoflagellate</name>
    <dbReference type="NCBI Taxonomy" id="89957"/>
    <lineage>
        <taxon>Eukaryota</taxon>
        <taxon>Sar</taxon>
        <taxon>Alveolata</taxon>
        <taxon>Dinophyceae</taxon>
        <taxon>Suessiales</taxon>
        <taxon>Suessiaceae</taxon>
        <taxon>Polarella</taxon>
    </lineage>
</organism>
<gene>
    <name evidence="1" type="ORF">PGLA1383_LOCUS24384</name>
</gene>
<keyword evidence="2" id="KW-1185">Reference proteome</keyword>
<dbReference type="EMBL" id="CAJNNV010019177">
    <property type="protein sequence ID" value="CAE8606401.1"/>
    <property type="molecule type" value="Genomic_DNA"/>
</dbReference>
<evidence type="ECO:0000313" key="2">
    <source>
        <dbReference type="Proteomes" id="UP000654075"/>
    </source>
</evidence>
<protein>
    <submittedName>
        <fullName evidence="1">Uncharacterized protein</fullName>
    </submittedName>
</protein>
<proteinExistence type="predicted"/>
<comment type="caution">
    <text evidence="1">The sequence shown here is derived from an EMBL/GenBank/DDBJ whole genome shotgun (WGS) entry which is preliminary data.</text>
</comment>
<dbReference type="OrthoDB" id="462679at2759"/>
<evidence type="ECO:0000313" key="1">
    <source>
        <dbReference type="EMBL" id="CAE8606401.1"/>
    </source>
</evidence>
<sequence>DCAYDEEWNAFRKVFRENAATGFHFNEEVFDRADRLIAKNLMTFLAFHRSKSNEFFHDCDREEPQGMVCLYGMLSALFVHHLYLRQKIEESSDVSEADREVFQLSSNLARLMIINKNNCLDFYDSSSWPLTLAQLVATLRPNVGEAEASLHLDPLPPPRPWGPILPSAAALQALEVR</sequence>
<feature type="non-terminal residue" evidence="1">
    <location>
        <position position="177"/>
    </location>
</feature>
<name>A0A813EXE5_POLGL</name>